<dbReference type="VEuPathDB" id="VectorBase:ASTEI20_043494"/>
<organism evidence="1 2">
    <name type="scientific">Anopheles stephensi</name>
    <name type="common">Indo-Pakistan malaria mosquito</name>
    <dbReference type="NCBI Taxonomy" id="30069"/>
    <lineage>
        <taxon>Eukaryota</taxon>
        <taxon>Metazoa</taxon>
        <taxon>Ecdysozoa</taxon>
        <taxon>Arthropoda</taxon>
        <taxon>Hexapoda</taxon>
        <taxon>Insecta</taxon>
        <taxon>Pterygota</taxon>
        <taxon>Neoptera</taxon>
        <taxon>Endopterygota</taxon>
        <taxon>Diptera</taxon>
        <taxon>Nematocera</taxon>
        <taxon>Culicoidea</taxon>
        <taxon>Culicidae</taxon>
        <taxon>Anophelinae</taxon>
        <taxon>Anopheles</taxon>
    </lineage>
</organism>
<dbReference type="Gene3D" id="3.80.10.10">
    <property type="entry name" value="Ribonuclease Inhibitor"/>
    <property type="match status" value="1"/>
</dbReference>
<dbReference type="CDD" id="cd09917">
    <property type="entry name" value="F-box_SF"/>
    <property type="match status" value="1"/>
</dbReference>
<keyword evidence="2" id="KW-1185">Reference proteome</keyword>
<dbReference type="PROSITE" id="PS50181">
    <property type="entry name" value="FBOX"/>
    <property type="match status" value="1"/>
</dbReference>
<evidence type="ECO:0000313" key="1">
    <source>
        <dbReference type="EnsemblMetazoa" id="ASTEI06035-PA"/>
    </source>
</evidence>
<dbReference type="VEuPathDB" id="VectorBase:ASTEI06035"/>
<protein>
    <submittedName>
        <fullName evidence="1">F-box domain-containing protein</fullName>
    </submittedName>
</protein>
<proteinExistence type="predicted"/>
<dbReference type="Pfam" id="PF12937">
    <property type="entry name" value="F-box-like"/>
    <property type="match status" value="1"/>
</dbReference>
<dbReference type="Gene3D" id="1.20.1280.50">
    <property type="match status" value="1"/>
</dbReference>
<name>A0A182YC49_ANOST</name>
<sequence length="431" mass="50326">MATFNQMPNEILEQIFDHLDYRSRRNLTLVCRRWNAVLLSDRFITRHVTLVIDGQRTLTLHKHPIHRTYPNLTLKLDNAINGDAFKGLRLLPTIVPSPSTVALHLAFPNDPRWVALCEEQQFVNLRTVQRLHLTGSCRTEHPRKPLTLQMDQLRALDLVCSGVQDLWLVAPKLSRLHLHVLSEEHLDFLLHFIHQLRTLSIVFDAKESFFFYHLKPTRLRELAIDRRQKGMTKSERNISIAFFKRLDQLQRLELRVKFIDSYVLHTIAEGLKQLCELSLEVAEGTIELKHIASLTRLQRLRIVACRVNLQNVHLPALESLELGSAELPGTYLEGIEGLMAFHRMRSLTLMNVKVYPEMLQLTPTYSVERMVIAYYRRLEETHLLILVKRFPALRWLRVSHCHGVYQRELDKLKRMMPTLAVAFDEAKSDRI</sequence>
<dbReference type="Proteomes" id="UP000076408">
    <property type="component" value="Unassembled WGS sequence"/>
</dbReference>
<evidence type="ECO:0000313" key="2">
    <source>
        <dbReference type="Proteomes" id="UP000076408"/>
    </source>
</evidence>
<dbReference type="SUPFAM" id="SSF81383">
    <property type="entry name" value="F-box domain"/>
    <property type="match status" value="1"/>
</dbReference>
<dbReference type="EnsemblMetazoa" id="ASTEI06035-RA">
    <property type="protein sequence ID" value="ASTEI06035-PA"/>
    <property type="gene ID" value="ASTEI06035"/>
</dbReference>
<dbReference type="AlphaFoldDB" id="A0A182YC49"/>
<reference evidence="2" key="1">
    <citation type="journal article" date="2014" name="Genome Biol.">
        <title>Genome analysis of a major urban malaria vector mosquito, Anopheles stephensi.</title>
        <authorList>
            <person name="Jiang X."/>
            <person name="Peery A."/>
            <person name="Hall A.B."/>
            <person name="Sharma A."/>
            <person name="Chen X.G."/>
            <person name="Waterhouse R.M."/>
            <person name="Komissarov A."/>
            <person name="Riehle M.M."/>
            <person name="Shouche Y."/>
            <person name="Sharakhova M.V."/>
            <person name="Lawson D."/>
            <person name="Pakpour N."/>
            <person name="Arensburger P."/>
            <person name="Davidson V.L."/>
            <person name="Eiglmeier K."/>
            <person name="Emrich S."/>
            <person name="George P."/>
            <person name="Kennedy R.C."/>
            <person name="Mane S.P."/>
            <person name="Maslen G."/>
            <person name="Oringanje C."/>
            <person name="Qi Y."/>
            <person name="Settlage R."/>
            <person name="Tojo M."/>
            <person name="Tubio J.M."/>
            <person name="Unger M.F."/>
            <person name="Wang B."/>
            <person name="Vernick K.D."/>
            <person name="Ribeiro J.M."/>
            <person name="James A.A."/>
            <person name="Michel K."/>
            <person name="Riehle M.A."/>
            <person name="Luckhart S."/>
            <person name="Sharakhov I.V."/>
            <person name="Tu Z."/>
        </authorList>
    </citation>
    <scope>NUCLEOTIDE SEQUENCE [LARGE SCALE GENOMIC DNA]</scope>
    <source>
        <strain evidence="2">Indian</strain>
    </source>
</reference>
<dbReference type="InterPro" id="IPR001810">
    <property type="entry name" value="F-box_dom"/>
</dbReference>
<accession>A0A182YC49</accession>
<reference evidence="1" key="2">
    <citation type="submission" date="2020-05" db="UniProtKB">
        <authorList>
            <consortium name="EnsemblMetazoa"/>
        </authorList>
    </citation>
    <scope>IDENTIFICATION</scope>
    <source>
        <strain evidence="1">Indian</strain>
    </source>
</reference>
<dbReference type="OMA" id="CLMAFTR"/>
<dbReference type="SUPFAM" id="SSF52058">
    <property type="entry name" value="L domain-like"/>
    <property type="match status" value="1"/>
</dbReference>
<dbReference type="VEuPathDB" id="VectorBase:ASTE002501"/>
<dbReference type="InterPro" id="IPR032675">
    <property type="entry name" value="LRR_dom_sf"/>
</dbReference>
<dbReference type="SMART" id="SM00256">
    <property type="entry name" value="FBOX"/>
    <property type="match status" value="1"/>
</dbReference>
<dbReference type="InterPro" id="IPR036047">
    <property type="entry name" value="F-box-like_dom_sf"/>
</dbReference>